<gene>
    <name evidence="2" type="ORF">CCACVL1_16014</name>
</gene>
<evidence type="ECO:0000313" key="2">
    <source>
        <dbReference type="EMBL" id="OMO75843.1"/>
    </source>
</evidence>
<reference evidence="2 3" key="1">
    <citation type="submission" date="2013-09" db="EMBL/GenBank/DDBJ databases">
        <title>Corchorus capsularis genome sequencing.</title>
        <authorList>
            <person name="Alam M."/>
            <person name="Haque M.S."/>
            <person name="Islam M.S."/>
            <person name="Emdad E.M."/>
            <person name="Islam M.M."/>
            <person name="Ahmed B."/>
            <person name="Halim A."/>
            <person name="Hossen Q.M.M."/>
            <person name="Hossain M.Z."/>
            <person name="Ahmed R."/>
            <person name="Khan M.M."/>
            <person name="Islam R."/>
            <person name="Rashid M.M."/>
            <person name="Khan S.A."/>
            <person name="Rahman M.S."/>
            <person name="Alam M."/>
        </authorList>
    </citation>
    <scope>NUCLEOTIDE SEQUENCE [LARGE SCALE GENOMIC DNA]</scope>
    <source>
        <strain evidence="3">cv. CVL-1</strain>
        <tissue evidence="2">Whole seedling</tissue>
    </source>
</reference>
<organism evidence="2 3">
    <name type="scientific">Corchorus capsularis</name>
    <name type="common">Jute</name>
    <dbReference type="NCBI Taxonomy" id="210143"/>
    <lineage>
        <taxon>Eukaryota</taxon>
        <taxon>Viridiplantae</taxon>
        <taxon>Streptophyta</taxon>
        <taxon>Embryophyta</taxon>
        <taxon>Tracheophyta</taxon>
        <taxon>Spermatophyta</taxon>
        <taxon>Magnoliopsida</taxon>
        <taxon>eudicotyledons</taxon>
        <taxon>Gunneridae</taxon>
        <taxon>Pentapetalae</taxon>
        <taxon>rosids</taxon>
        <taxon>malvids</taxon>
        <taxon>Malvales</taxon>
        <taxon>Malvaceae</taxon>
        <taxon>Grewioideae</taxon>
        <taxon>Apeibeae</taxon>
        <taxon>Corchorus</taxon>
    </lineage>
</organism>
<comment type="caution">
    <text evidence="2">The sequence shown here is derived from an EMBL/GenBank/DDBJ whole genome shotgun (WGS) entry which is preliminary data.</text>
</comment>
<protein>
    <submittedName>
        <fullName evidence="2">Transposase, Ptta/En/Spm, plant</fullName>
    </submittedName>
</protein>
<dbReference type="Pfam" id="PF03004">
    <property type="entry name" value="Transposase_24"/>
    <property type="match status" value="1"/>
</dbReference>
<evidence type="ECO:0000313" key="3">
    <source>
        <dbReference type="Proteomes" id="UP000188268"/>
    </source>
</evidence>
<dbReference type="EMBL" id="AWWV01010939">
    <property type="protein sequence ID" value="OMO75843.1"/>
    <property type="molecule type" value="Genomic_DNA"/>
</dbReference>
<dbReference type="InterPro" id="IPR004252">
    <property type="entry name" value="Probable_transposase_24"/>
</dbReference>
<sequence>MGGSRSFSKWNHMMKRPSGENPTQAEVFERTHTRRNNGEYVDPKSELVIGRYRTALKEKHGNDSSQVDFDRDAWKFAVGETVRRHLYGFGSFENPRAILEGSSRQKLTNPSDVPTKIPKAMQELFQKWLSEKLPGMLNSWGYHPSANASANNSTISASSRGNEVPQSSQNDSEKTCE</sequence>
<dbReference type="Gramene" id="OMO75843">
    <property type="protein sequence ID" value="OMO75843"/>
    <property type="gene ID" value="CCACVL1_16014"/>
</dbReference>
<feature type="region of interest" description="Disordered" evidence="1">
    <location>
        <begin position="1"/>
        <end position="24"/>
    </location>
</feature>
<evidence type="ECO:0000256" key="1">
    <source>
        <dbReference type="SAM" id="MobiDB-lite"/>
    </source>
</evidence>
<accession>A0A1R3HZT1</accession>
<feature type="region of interest" description="Disordered" evidence="1">
    <location>
        <begin position="140"/>
        <end position="177"/>
    </location>
</feature>
<dbReference type="AlphaFoldDB" id="A0A1R3HZT1"/>
<feature type="compositionally biased region" description="Polar residues" evidence="1">
    <location>
        <begin position="160"/>
        <end position="170"/>
    </location>
</feature>
<feature type="compositionally biased region" description="Low complexity" evidence="1">
    <location>
        <begin position="145"/>
        <end position="159"/>
    </location>
</feature>
<name>A0A1R3HZT1_COCAP</name>
<dbReference type="Proteomes" id="UP000188268">
    <property type="component" value="Unassembled WGS sequence"/>
</dbReference>
<dbReference type="OrthoDB" id="852287at2759"/>
<proteinExistence type="predicted"/>
<keyword evidence="3" id="KW-1185">Reference proteome</keyword>